<organism evidence="1">
    <name type="scientific">Pinguiococcus pyrenoidosus</name>
    <dbReference type="NCBI Taxonomy" id="172671"/>
    <lineage>
        <taxon>Eukaryota</taxon>
        <taxon>Sar</taxon>
        <taxon>Stramenopiles</taxon>
        <taxon>Ochrophyta</taxon>
        <taxon>Pinguiophyceae</taxon>
        <taxon>Pinguiochrysidales</taxon>
        <taxon>Pinguiochrysidaceae</taxon>
        <taxon>Pinguiococcus</taxon>
    </lineage>
</organism>
<accession>A0A7R9YGM3</accession>
<dbReference type="InterPro" id="IPR005366">
    <property type="entry name" value="EMC8/9"/>
</dbReference>
<reference evidence="1" key="1">
    <citation type="submission" date="2021-01" db="EMBL/GenBank/DDBJ databases">
        <authorList>
            <person name="Corre E."/>
            <person name="Pelletier E."/>
            <person name="Niang G."/>
            <person name="Scheremetjew M."/>
            <person name="Finn R."/>
            <person name="Kale V."/>
            <person name="Holt S."/>
            <person name="Cochrane G."/>
            <person name="Meng A."/>
            <person name="Brown T."/>
            <person name="Cohen L."/>
        </authorList>
    </citation>
    <scope>NUCLEOTIDE SEQUENCE</scope>
    <source>
        <strain evidence="1">CCMP2078</strain>
    </source>
</reference>
<protein>
    <recommendedName>
        <fullName evidence="2">MPN domain-containing protein</fullName>
    </recommendedName>
</protein>
<dbReference type="AlphaFoldDB" id="A0A7R9YGM3"/>
<dbReference type="Gene3D" id="3.40.140.10">
    <property type="entry name" value="Cytidine Deaminase, domain 2"/>
    <property type="match status" value="1"/>
</dbReference>
<dbReference type="Pfam" id="PF03665">
    <property type="entry name" value="UPF0172"/>
    <property type="match status" value="1"/>
</dbReference>
<dbReference type="PANTHER" id="PTHR12941:SF10">
    <property type="entry name" value="ER MEMBRANE PROTEIN COMPLEX SUBUNIT 8_9 HOMOLOG"/>
    <property type="match status" value="1"/>
</dbReference>
<dbReference type="GO" id="GO:0072546">
    <property type="term" value="C:EMC complex"/>
    <property type="evidence" value="ECO:0007669"/>
    <property type="project" value="InterPro"/>
</dbReference>
<evidence type="ECO:0008006" key="2">
    <source>
        <dbReference type="Google" id="ProtNLM"/>
    </source>
</evidence>
<dbReference type="EMBL" id="HBEA01019182">
    <property type="protein sequence ID" value="CAD8265079.1"/>
    <property type="molecule type" value="Transcribed_RNA"/>
</dbReference>
<sequence length="195" mass="21278">MAKISTEAYVKIALHAAKHALARVDGLLIGRVENDVIFVDDVLPLFHISTSGLLLEAACSVAEQLVEGAHATGRAATIVGYYFANERETDASTPAYTETIASKLCEANGVECLLLQLVNKALSGESGELCVKATARDQRKNWKRAVELEAEPSKEAAERALDDFLCAEAERNIVDFDDHCEDARKDWQNAWVSQA</sequence>
<name>A0A7R9YGM3_9STRA</name>
<gene>
    <name evidence="1" type="ORF">PPYR1160_LOCUS14582</name>
</gene>
<dbReference type="PANTHER" id="PTHR12941">
    <property type="entry name" value="ER MEMBRANE PROTEIN COMPLEX"/>
    <property type="match status" value="1"/>
</dbReference>
<proteinExistence type="predicted"/>
<evidence type="ECO:0000313" key="1">
    <source>
        <dbReference type="EMBL" id="CAD8265079.1"/>
    </source>
</evidence>